<dbReference type="OrthoDB" id="3177103at2"/>
<evidence type="ECO:0000313" key="4">
    <source>
        <dbReference type="Proteomes" id="UP000190044"/>
    </source>
</evidence>
<dbReference type="PANTHER" id="PTHR48090:SF7">
    <property type="entry name" value="RFBJ PROTEIN"/>
    <property type="match status" value="1"/>
</dbReference>
<feature type="transmembrane region" description="Helical" evidence="1">
    <location>
        <begin position="245"/>
        <end position="267"/>
    </location>
</feature>
<feature type="transmembrane region" description="Helical" evidence="1">
    <location>
        <begin position="279"/>
        <end position="302"/>
    </location>
</feature>
<proteinExistence type="predicted"/>
<evidence type="ECO:0000256" key="1">
    <source>
        <dbReference type="SAM" id="Phobius"/>
    </source>
</evidence>
<organism evidence="3 4">
    <name type="scientific">Sphingopyxis flava</name>
    <dbReference type="NCBI Taxonomy" id="1507287"/>
    <lineage>
        <taxon>Bacteria</taxon>
        <taxon>Pseudomonadati</taxon>
        <taxon>Pseudomonadota</taxon>
        <taxon>Alphaproteobacteria</taxon>
        <taxon>Sphingomonadales</taxon>
        <taxon>Sphingomonadaceae</taxon>
        <taxon>Sphingopyxis</taxon>
    </lineage>
</organism>
<name>A0A1T5BUH3_9SPHN</name>
<dbReference type="InterPro" id="IPR050256">
    <property type="entry name" value="Glycosyltransferase_2"/>
</dbReference>
<evidence type="ECO:0000259" key="2">
    <source>
        <dbReference type="Pfam" id="PF00535"/>
    </source>
</evidence>
<sequence length="340" mass="37603">MYIRVGPFEAAHRVEQPGEPPTVAVLLPCYNEGLAIRAVVERFRAALPDADIYVYDNNSRDNSAAIARAAGAIVRSEPRQGKGYVVRRMFADIEADIYIMCDADETYDAAAAPQLLTRLLDDGLDMVVGTRTDVSGTAYRPAHEFGNRMLTRLVRAIFGGSFSDMLSGYRAFSRRFVKSFPQMSQGFEIETELTIHALQLGMPTSEMPTRFKDRIEGSESKLQTVSDGVRILWTIVTLLKQERPFFLFGSISLALFCLSLVLGYPVIVEYMRSHSVPRLPTAVLATGTMILASLSLFSGLILDTVTRGRKEVKLLHYFQVPGPHAKDSRLGQVGCGPTAR</sequence>
<dbReference type="InterPro" id="IPR001173">
    <property type="entry name" value="Glyco_trans_2-like"/>
</dbReference>
<keyword evidence="1" id="KW-1133">Transmembrane helix</keyword>
<gene>
    <name evidence="3" type="ORF">SAMN06295937_1007159</name>
</gene>
<dbReference type="Proteomes" id="UP000190044">
    <property type="component" value="Unassembled WGS sequence"/>
</dbReference>
<dbReference type="Pfam" id="PF00535">
    <property type="entry name" value="Glycos_transf_2"/>
    <property type="match status" value="1"/>
</dbReference>
<accession>A0A1T5BUH3</accession>
<dbReference type="PANTHER" id="PTHR48090">
    <property type="entry name" value="UNDECAPRENYL-PHOSPHATE 4-DEOXY-4-FORMAMIDO-L-ARABINOSE TRANSFERASE-RELATED"/>
    <property type="match status" value="1"/>
</dbReference>
<dbReference type="InterPro" id="IPR029044">
    <property type="entry name" value="Nucleotide-diphossugar_trans"/>
</dbReference>
<reference evidence="4" key="1">
    <citation type="submission" date="2017-02" db="EMBL/GenBank/DDBJ databases">
        <authorList>
            <person name="Varghese N."/>
            <person name="Submissions S."/>
        </authorList>
    </citation>
    <scope>NUCLEOTIDE SEQUENCE [LARGE SCALE GENOMIC DNA]</scope>
    <source>
        <strain evidence="4">R11H</strain>
    </source>
</reference>
<keyword evidence="4" id="KW-1185">Reference proteome</keyword>
<evidence type="ECO:0000313" key="3">
    <source>
        <dbReference type="EMBL" id="SKB51008.1"/>
    </source>
</evidence>
<keyword evidence="3" id="KW-0808">Transferase</keyword>
<feature type="domain" description="Glycosyltransferase 2-like" evidence="2">
    <location>
        <begin position="25"/>
        <end position="177"/>
    </location>
</feature>
<keyword evidence="1" id="KW-0472">Membrane</keyword>
<dbReference type="RefSeq" id="WP_079638157.1">
    <property type="nucleotide sequence ID" value="NZ_FUYP01000007.1"/>
</dbReference>
<dbReference type="GO" id="GO:0016740">
    <property type="term" value="F:transferase activity"/>
    <property type="evidence" value="ECO:0007669"/>
    <property type="project" value="UniProtKB-KW"/>
</dbReference>
<dbReference type="CDD" id="cd04179">
    <property type="entry name" value="DPM_DPG-synthase_like"/>
    <property type="match status" value="1"/>
</dbReference>
<keyword evidence="1" id="KW-0812">Transmembrane</keyword>
<protein>
    <submittedName>
        <fullName evidence="3">Glycosyltransferase involved in cell wall bisynthesis</fullName>
    </submittedName>
</protein>
<dbReference type="EMBL" id="FUYP01000007">
    <property type="protein sequence ID" value="SKB51008.1"/>
    <property type="molecule type" value="Genomic_DNA"/>
</dbReference>
<dbReference type="SUPFAM" id="SSF53448">
    <property type="entry name" value="Nucleotide-diphospho-sugar transferases"/>
    <property type="match status" value="1"/>
</dbReference>
<dbReference type="AlphaFoldDB" id="A0A1T5BUH3"/>
<dbReference type="Gene3D" id="3.90.550.10">
    <property type="entry name" value="Spore Coat Polysaccharide Biosynthesis Protein SpsA, Chain A"/>
    <property type="match status" value="1"/>
</dbReference>